<dbReference type="RefSeq" id="XP_022962562.1">
    <property type="nucleotide sequence ID" value="XM_023106794.1"/>
</dbReference>
<evidence type="ECO:0000256" key="4">
    <source>
        <dbReference type="ARBA" id="ARBA00023163"/>
    </source>
</evidence>
<dbReference type="Gene3D" id="2.40.330.10">
    <property type="entry name" value="DNA-binding pseudobarrel domain"/>
    <property type="match status" value="1"/>
</dbReference>
<dbReference type="Proteomes" id="UP000504609">
    <property type="component" value="Unplaced"/>
</dbReference>
<keyword evidence="5" id="KW-0539">Nucleus</keyword>
<protein>
    <submittedName>
        <fullName evidence="7">B3 domain-containing protein At1g05920-like</fullName>
    </submittedName>
</protein>
<dbReference type="Pfam" id="PF03754">
    <property type="entry name" value="At2g31720-like"/>
    <property type="match status" value="1"/>
</dbReference>
<keyword evidence="6" id="KW-1185">Reference proteome</keyword>
<evidence type="ECO:0000256" key="3">
    <source>
        <dbReference type="ARBA" id="ARBA00023125"/>
    </source>
</evidence>
<dbReference type="SUPFAM" id="SSF101936">
    <property type="entry name" value="DNA-binding pseudobarrel domain"/>
    <property type="match status" value="1"/>
</dbReference>
<keyword evidence="4" id="KW-0804">Transcription</keyword>
<evidence type="ECO:0000256" key="2">
    <source>
        <dbReference type="ARBA" id="ARBA00023015"/>
    </source>
</evidence>
<dbReference type="PANTHER" id="PTHR31541:SF25">
    <property type="entry name" value="GAMMA-GLIADIN B"/>
    <property type="match status" value="1"/>
</dbReference>
<dbReference type="InterPro" id="IPR005508">
    <property type="entry name" value="At2g31720-like"/>
</dbReference>
<keyword evidence="2" id="KW-0805">Transcription regulation</keyword>
<evidence type="ECO:0000256" key="1">
    <source>
        <dbReference type="ARBA" id="ARBA00004123"/>
    </source>
</evidence>
<dbReference type="KEGG" id="cmos:111462959"/>
<comment type="subcellular location">
    <subcellularLocation>
        <location evidence="1">Nucleus</location>
    </subcellularLocation>
</comment>
<sequence length="204" mass="23472">MAQSGVVSKTLDLISSFGLDTNKRKNRDCDDEPRRKRRREMVFSSTVEMPAALRQRIEAMGGTDVQLVTQKQLQESDRNKNHGRLLIPTKKLMNDFATEEEAELMMQEEVDRRRRRRIGMQVAIIDAALRESVIGLKLWKIGSGHNYCLASRWNSFAEQNSLESGDYIQLWSFRSNNNAFIVNDHSLCFALVKLDISEGIFNFI</sequence>
<reference evidence="7" key="1">
    <citation type="submission" date="2025-08" db="UniProtKB">
        <authorList>
            <consortium name="RefSeq"/>
        </authorList>
    </citation>
    <scope>IDENTIFICATION</scope>
    <source>
        <tissue evidence="7">Young leaves</tissue>
    </source>
</reference>
<keyword evidence="3" id="KW-0238">DNA-binding</keyword>
<name>A0A6J1HD06_CUCMO</name>
<dbReference type="GO" id="GO:0003677">
    <property type="term" value="F:DNA binding"/>
    <property type="evidence" value="ECO:0007669"/>
    <property type="project" value="UniProtKB-KW"/>
</dbReference>
<dbReference type="PANTHER" id="PTHR31541">
    <property type="entry name" value="B3 DOMAIN PLANT PROTEIN-RELATED"/>
    <property type="match status" value="1"/>
</dbReference>
<evidence type="ECO:0000313" key="7">
    <source>
        <dbReference type="RefSeq" id="XP_022962562.1"/>
    </source>
</evidence>
<proteinExistence type="predicted"/>
<dbReference type="AlphaFoldDB" id="A0A6J1HD06"/>
<gene>
    <name evidence="7" type="primary">LOC111462959</name>
</gene>
<dbReference type="GeneID" id="111462959"/>
<evidence type="ECO:0000256" key="5">
    <source>
        <dbReference type="ARBA" id="ARBA00023242"/>
    </source>
</evidence>
<organism evidence="6 7">
    <name type="scientific">Cucurbita moschata</name>
    <name type="common">Winter crookneck squash</name>
    <name type="synonym">Cucurbita pepo var. moschata</name>
    <dbReference type="NCBI Taxonomy" id="3662"/>
    <lineage>
        <taxon>Eukaryota</taxon>
        <taxon>Viridiplantae</taxon>
        <taxon>Streptophyta</taxon>
        <taxon>Embryophyta</taxon>
        <taxon>Tracheophyta</taxon>
        <taxon>Spermatophyta</taxon>
        <taxon>Magnoliopsida</taxon>
        <taxon>eudicotyledons</taxon>
        <taxon>Gunneridae</taxon>
        <taxon>Pentapetalae</taxon>
        <taxon>rosids</taxon>
        <taxon>fabids</taxon>
        <taxon>Cucurbitales</taxon>
        <taxon>Cucurbitaceae</taxon>
        <taxon>Cucurbiteae</taxon>
        <taxon>Cucurbita</taxon>
    </lineage>
</organism>
<evidence type="ECO:0000313" key="6">
    <source>
        <dbReference type="Proteomes" id="UP000504609"/>
    </source>
</evidence>
<accession>A0A6J1HD06</accession>
<dbReference type="InterPro" id="IPR015300">
    <property type="entry name" value="DNA-bd_pseudobarrel_sf"/>
</dbReference>
<dbReference type="GO" id="GO:0005634">
    <property type="term" value="C:nucleus"/>
    <property type="evidence" value="ECO:0007669"/>
    <property type="project" value="UniProtKB-SubCell"/>
</dbReference>